<dbReference type="GO" id="GO:0042597">
    <property type="term" value="C:periplasmic space"/>
    <property type="evidence" value="ECO:0007669"/>
    <property type="project" value="InterPro"/>
</dbReference>
<comment type="PTM">
    <text evidence="7">Binds 1 heme group per subunit.</text>
</comment>
<dbReference type="InterPro" id="IPR012127">
    <property type="entry name" value="Cyt_c_prime"/>
</dbReference>
<evidence type="ECO:0008006" key="11">
    <source>
        <dbReference type="Google" id="ProtNLM"/>
    </source>
</evidence>
<dbReference type="InterPro" id="IPR010980">
    <property type="entry name" value="Cyt_c/b562"/>
</dbReference>
<keyword evidence="1" id="KW-0813">Transport</keyword>
<keyword evidence="2 7" id="KW-0349">Heme</keyword>
<dbReference type="GO" id="GO:0005506">
    <property type="term" value="F:iron ion binding"/>
    <property type="evidence" value="ECO:0007669"/>
    <property type="project" value="InterPro"/>
</dbReference>
<dbReference type="EMBL" id="LGSZ01000009">
    <property type="protein sequence ID" value="KPH82983.1"/>
    <property type="molecule type" value="Genomic_DNA"/>
</dbReference>
<dbReference type="GO" id="GO:0020037">
    <property type="term" value="F:heme binding"/>
    <property type="evidence" value="ECO:0007669"/>
    <property type="project" value="InterPro"/>
</dbReference>
<evidence type="ECO:0000256" key="6">
    <source>
        <dbReference type="PIRSR" id="PIRSR000027-1"/>
    </source>
</evidence>
<feature type="binding site" description="axial binding residue" evidence="6">
    <location>
        <position position="136"/>
    </location>
    <ligand>
        <name>heme c</name>
        <dbReference type="ChEBI" id="CHEBI:61717"/>
    </ligand>
    <ligandPart>
        <name>Fe</name>
        <dbReference type="ChEBI" id="CHEBI:18248"/>
    </ligandPart>
</feature>
<dbReference type="Gene3D" id="1.20.120.10">
    <property type="entry name" value="Cytochrome c/b562"/>
    <property type="match status" value="1"/>
</dbReference>
<keyword evidence="3 6" id="KW-0479">Metal-binding</keyword>
<feature type="binding site" description="covalent" evidence="7">
    <location>
        <position position="135"/>
    </location>
    <ligand>
        <name>heme c</name>
        <dbReference type="ChEBI" id="CHEBI:61717"/>
    </ligand>
</feature>
<evidence type="ECO:0000256" key="1">
    <source>
        <dbReference type="ARBA" id="ARBA00022448"/>
    </source>
</evidence>
<dbReference type="PROSITE" id="PS51009">
    <property type="entry name" value="CYTCII"/>
    <property type="match status" value="1"/>
</dbReference>
<dbReference type="Proteomes" id="UP000037822">
    <property type="component" value="Unassembled WGS sequence"/>
</dbReference>
<evidence type="ECO:0000313" key="9">
    <source>
        <dbReference type="EMBL" id="KPH82983.1"/>
    </source>
</evidence>
<evidence type="ECO:0000313" key="10">
    <source>
        <dbReference type="Proteomes" id="UP000037822"/>
    </source>
</evidence>
<name>A0A0N1N3L9_9HYPH</name>
<dbReference type="Pfam" id="PF01322">
    <property type="entry name" value="Cytochrom_C_2"/>
    <property type="match status" value="1"/>
</dbReference>
<dbReference type="AlphaFoldDB" id="A0A0N1N3L9"/>
<protein>
    <recommendedName>
        <fullName evidence="11">Cytochrome c556</fullName>
    </recommendedName>
</protein>
<keyword evidence="4" id="KW-0249">Electron transport</keyword>
<evidence type="ECO:0000256" key="7">
    <source>
        <dbReference type="PIRSR" id="PIRSR000027-2"/>
    </source>
</evidence>
<evidence type="ECO:0000256" key="2">
    <source>
        <dbReference type="ARBA" id="ARBA00022617"/>
    </source>
</evidence>
<evidence type="ECO:0000256" key="3">
    <source>
        <dbReference type="ARBA" id="ARBA00022723"/>
    </source>
</evidence>
<dbReference type="PATRIC" id="fig|1526658.3.peg.5139"/>
<feature type="chain" id="PRO_5005878482" description="Cytochrome c556" evidence="8">
    <location>
        <begin position="21"/>
        <end position="143"/>
    </location>
</feature>
<evidence type="ECO:0000256" key="5">
    <source>
        <dbReference type="ARBA" id="ARBA00023004"/>
    </source>
</evidence>
<dbReference type="OrthoDB" id="9811729at2"/>
<feature type="signal peptide" evidence="8">
    <location>
        <begin position="1"/>
        <end position="20"/>
    </location>
</feature>
<keyword evidence="8" id="KW-0732">Signal</keyword>
<dbReference type="InterPro" id="IPR002321">
    <property type="entry name" value="Cyt_c_II"/>
</dbReference>
<evidence type="ECO:0000256" key="4">
    <source>
        <dbReference type="ARBA" id="ARBA00022982"/>
    </source>
</evidence>
<gene>
    <name evidence="9" type="ORF">AE618_01065</name>
</gene>
<sequence length="143" mass="14782">MIRTVLVAGVLGLGLTAVLAQSDPIAERRNTMKAVGGATRDGAAMAKGEVAFDASKAQAVFKVYSDAAKKMPGLFPDSSKTGGETTASPKIWEDQAGFKAAFVKFEADASAGASVTDLAGFRTAFGNATKNCGGCHETYRVKK</sequence>
<comment type="caution">
    <text evidence="9">The sequence shown here is derived from an EMBL/GenBank/DDBJ whole genome shotgun (WGS) entry which is preliminary data.</text>
</comment>
<dbReference type="GO" id="GO:0022900">
    <property type="term" value="P:electron transport chain"/>
    <property type="evidence" value="ECO:0007669"/>
    <property type="project" value="InterPro"/>
</dbReference>
<reference evidence="9 10" key="1">
    <citation type="submission" date="2015-07" db="EMBL/GenBank/DDBJ databases">
        <title>Whole genome sequencing of Bosea vaviloviae isolated from cave pool.</title>
        <authorList>
            <person name="Tan N.E.H."/>
            <person name="Lee Y.P."/>
            <person name="Gan H.M."/>
            <person name="Barton H."/>
            <person name="Savka M.A."/>
        </authorList>
    </citation>
    <scope>NUCLEOTIDE SEQUENCE [LARGE SCALE GENOMIC DNA]</scope>
    <source>
        <strain evidence="9 10">SD260</strain>
    </source>
</reference>
<accession>A0A0N1N3L9</accession>
<keyword evidence="5 6" id="KW-0408">Iron</keyword>
<dbReference type="GO" id="GO:0009055">
    <property type="term" value="F:electron transfer activity"/>
    <property type="evidence" value="ECO:0007669"/>
    <property type="project" value="InterPro"/>
</dbReference>
<organism evidence="9 10">
    <name type="scientific">Bosea vaviloviae</name>
    <dbReference type="NCBI Taxonomy" id="1526658"/>
    <lineage>
        <taxon>Bacteria</taxon>
        <taxon>Pseudomonadati</taxon>
        <taxon>Pseudomonadota</taxon>
        <taxon>Alphaproteobacteria</taxon>
        <taxon>Hyphomicrobiales</taxon>
        <taxon>Boseaceae</taxon>
        <taxon>Bosea</taxon>
    </lineage>
</organism>
<evidence type="ECO:0000256" key="8">
    <source>
        <dbReference type="SAM" id="SignalP"/>
    </source>
</evidence>
<feature type="binding site" description="covalent" evidence="7">
    <location>
        <position position="132"/>
    </location>
    <ligand>
        <name>heme c</name>
        <dbReference type="ChEBI" id="CHEBI:61717"/>
    </ligand>
</feature>
<dbReference type="SUPFAM" id="SSF47175">
    <property type="entry name" value="Cytochromes"/>
    <property type="match status" value="1"/>
</dbReference>
<dbReference type="RefSeq" id="WP_054207194.1">
    <property type="nucleotide sequence ID" value="NZ_LGSZ01000009.1"/>
</dbReference>
<keyword evidence="10" id="KW-1185">Reference proteome</keyword>
<dbReference type="PIRSF" id="PIRSF000027">
    <property type="entry name" value="Cytc_c_prime"/>
    <property type="match status" value="1"/>
</dbReference>
<proteinExistence type="predicted"/>